<comment type="caution">
    <text evidence="3">The sequence shown here is derived from an EMBL/GenBank/DDBJ whole genome shotgun (WGS) entry which is preliminary data.</text>
</comment>
<reference evidence="3 4" key="1">
    <citation type="submission" date="2023-02" db="EMBL/GenBank/DDBJ databases">
        <title>Defining the Infant Male Urobiome and Moving Towards Mechanisms in Urobiome Research.</title>
        <authorList>
            <person name="Reasoner S."/>
            <person name="Flores V."/>
            <person name="Van Horn G."/>
            <person name="Morales G."/>
            <person name="Peard L."/>
            <person name="Abelson B."/>
            <person name="Manuel C."/>
            <person name="Lee J."/>
            <person name="Baker B."/>
            <person name="Williams T."/>
            <person name="Schmitz J."/>
            <person name="Clayton D."/>
            <person name="Hadjifrangiskou M."/>
        </authorList>
    </citation>
    <scope>NUCLEOTIDE SEQUENCE [LARGE SCALE GENOMIC DNA]</scope>
    <source>
        <strain evidence="3 4">AS1053</strain>
    </source>
</reference>
<proteinExistence type="predicted"/>
<keyword evidence="2" id="KW-1133">Transmembrane helix</keyword>
<evidence type="ECO:0000313" key="4">
    <source>
        <dbReference type="Proteomes" id="UP001219297"/>
    </source>
</evidence>
<evidence type="ECO:0000313" key="3">
    <source>
        <dbReference type="EMBL" id="MDE1657230.1"/>
    </source>
</evidence>
<organism evidence="3 4">
    <name type="scientific">Actinotignum sanguinis</name>
    <dbReference type="NCBI Taxonomy" id="1445614"/>
    <lineage>
        <taxon>Bacteria</taxon>
        <taxon>Bacillati</taxon>
        <taxon>Actinomycetota</taxon>
        <taxon>Actinomycetes</taxon>
        <taxon>Actinomycetales</taxon>
        <taxon>Actinomycetaceae</taxon>
        <taxon>Actinotignum</taxon>
    </lineage>
</organism>
<protein>
    <submittedName>
        <fullName evidence="3">Uncharacterized protein</fullName>
    </submittedName>
</protein>
<evidence type="ECO:0000256" key="2">
    <source>
        <dbReference type="SAM" id="Phobius"/>
    </source>
</evidence>
<name>A0ABT5V9E2_9ACTO</name>
<keyword evidence="2" id="KW-0812">Transmembrane</keyword>
<keyword evidence="2" id="KW-0472">Membrane</keyword>
<feature type="region of interest" description="Disordered" evidence="1">
    <location>
        <begin position="77"/>
        <end position="96"/>
    </location>
</feature>
<keyword evidence="4" id="KW-1185">Reference proteome</keyword>
<dbReference type="Proteomes" id="UP001219297">
    <property type="component" value="Unassembled WGS sequence"/>
</dbReference>
<gene>
    <name evidence="3" type="ORF">PWJ81_09155</name>
</gene>
<evidence type="ECO:0000256" key="1">
    <source>
        <dbReference type="SAM" id="MobiDB-lite"/>
    </source>
</evidence>
<dbReference type="RefSeq" id="WP_274758785.1">
    <property type="nucleotide sequence ID" value="NZ_CAMXYX010000006.1"/>
</dbReference>
<dbReference type="EMBL" id="JARBHI010000032">
    <property type="protein sequence ID" value="MDE1657230.1"/>
    <property type="molecule type" value="Genomic_DNA"/>
</dbReference>
<sequence>MTSVLTSVLTRFFKVPGDGSALPETATVFMWQLLGIVFISYMFLYYGFKTVLSLPGTKSALFENALRDLQIMHDIRSDRSIETSKGNNHPGQEESD</sequence>
<accession>A0ABT5V9E2</accession>
<feature type="transmembrane region" description="Helical" evidence="2">
    <location>
        <begin position="29"/>
        <end position="48"/>
    </location>
</feature>